<dbReference type="Proteomes" id="UP000235965">
    <property type="component" value="Unassembled WGS sequence"/>
</dbReference>
<organism evidence="1 2">
    <name type="scientific">Cryptotermes secundus</name>
    <dbReference type="NCBI Taxonomy" id="105785"/>
    <lineage>
        <taxon>Eukaryota</taxon>
        <taxon>Metazoa</taxon>
        <taxon>Ecdysozoa</taxon>
        <taxon>Arthropoda</taxon>
        <taxon>Hexapoda</taxon>
        <taxon>Insecta</taxon>
        <taxon>Pterygota</taxon>
        <taxon>Neoptera</taxon>
        <taxon>Polyneoptera</taxon>
        <taxon>Dictyoptera</taxon>
        <taxon>Blattodea</taxon>
        <taxon>Blattoidea</taxon>
        <taxon>Termitoidae</taxon>
        <taxon>Kalotermitidae</taxon>
        <taxon>Cryptotermitinae</taxon>
        <taxon>Cryptotermes</taxon>
    </lineage>
</organism>
<evidence type="ECO:0000313" key="1">
    <source>
        <dbReference type="EMBL" id="PNF26454.1"/>
    </source>
</evidence>
<protein>
    <recommendedName>
        <fullName evidence="3">Endonuclease/exonuclease/phosphatase domain-containing protein</fullName>
    </recommendedName>
</protein>
<accession>A0A2J7QCZ6</accession>
<keyword evidence="2" id="KW-1185">Reference proteome</keyword>
<comment type="caution">
    <text evidence="1">The sequence shown here is derived from an EMBL/GenBank/DDBJ whole genome shotgun (WGS) entry which is preliminary data.</text>
</comment>
<sequence>MRVGTWNVRSLYSAGSLRAEAEEILKYKLHLTGVQEVRRNGGGIAPAGDYTFFFGKGNENHELDTGFFVHKRIVSAVKRIEFVSHRISYITLKIIRRRKQAKLQWLQDPSELNGDNLNIRCETSRHFRNKKGEYLKDKIDEFAMNSKNKNIIDLYKGINYFQRGYQPSSNLVKDENGDLLANSQNILNRWRNYFSIQKEAPGMPYTYDNYVRELQSRGLNKVILSEERVRRGKSLKLFTYVNLEEGNQNLEMVKKYACLSTRFCKAHEHVFWTNFSVYENHEVDTLTVLCSGQEPTDVEIQGTGKLKFHSM</sequence>
<reference evidence="1 2" key="1">
    <citation type="submission" date="2017-12" db="EMBL/GenBank/DDBJ databases">
        <title>Hemimetabolous genomes reveal molecular basis of termite eusociality.</title>
        <authorList>
            <person name="Harrison M.C."/>
            <person name="Jongepier E."/>
            <person name="Robertson H.M."/>
            <person name="Arning N."/>
            <person name="Bitard-Feildel T."/>
            <person name="Chao H."/>
            <person name="Childers C.P."/>
            <person name="Dinh H."/>
            <person name="Doddapaneni H."/>
            <person name="Dugan S."/>
            <person name="Gowin J."/>
            <person name="Greiner C."/>
            <person name="Han Y."/>
            <person name="Hu H."/>
            <person name="Hughes D.S.T."/>
            <person name="Huylmans A.-K."/>
            <person name="Kemena C."/>
            <person name="Kremer L.P.M."/>
            <person name="Lee S.L."/>
            <person name="Lopez-Ezquerra A."/>
            <person name="Mallet L."/>
            <person name="Monroy-Kuhn J.M."/>
            <person name="Moser A."/>
            <person name="Murali S.C."/>
            <person name="Muzny D.M."/>
            <person name="Otani S."/>
            <person name="Piulachs M.-D."/>
            <person name="Poelchau M."/>
            <person name="Qu J."/>
            <person name="Schaub F."/>
            <person name="Wada-Katsumata A."/>
            <person name="Worley K.C."/>
            <person name="Xie Q."/>
            <person name="Ylla G."/>
            <person name="Poulsen M."/>
            <person name="Gibbs R.A."/>
            <person name="Schal C."/>
            <person name="Richards S."/>
            <person name="Belles X."/>
            <person name="Korb J."/>
            <person name="Bornberg-Bauer E."/>
        </authorList>
    </citation>
    <scope>NUCLEOTIDE SEQUENCE [LARGE SCALE GENOMIC DNA]</scope>
    <source>
        <tissue evidence="1">Whole body</tissue>
    </source>
</reference>
<proteinExistence type="predicted"/>
<gene>
    <name evidence="1" type="ORF">B7P43_G16254</name>
</gene>
<dbReference type="Gene3D" id="3.60.10.10">
    <property type="entry name" value="Endonuclease/exonuclease/phosphatase"/>
    <property type="match status" value="1"/>
</dbReference>
<evidence type="ECO:0008006" key="3">
    <source>
        <dbReference type="Google" id="ProtNLM"/>
    </source>
</evidence>
<dbReference type="EMBL" id="NEVH01015850">
    <property type="protein sequence ID" value="PNF26454.1"/>
    <property type="molecule type" value="Genomic_DNA"/>
</dbReference>
<dbReference type="InterPro" id="IPR036691">
    <property type="entry name" value="Endo/exonu/phosph_ase_sf"/>
</dbReference>
<dbReference type="AlphaFoldDB" id="A0A2J7QCZ6"/>
<evidence type="ECO:0000313" key="2">
    <source>
        <dbReference type="Proteomes" id="UP000235965"/>
    </source>
</evidence>
<dbReference type="InParanoid" id="A0A2J7QCZ6"/>
<dbReference type="SUPFAM" id="SSF56219">
    <property type="entry name" value="DNase I-like"/>
    <property type="match status" value="1"/>
</dbReference>
<name>A0A2J7QCZ6_9NEOP</name>